<proteinExistence type="predicted"/>
<gene>
    <name evidence="2" type="ORF">A2118_03595</name>
</gene>
<feature type="transmembrane region" description="Helical" evidence="1">
    <location>
        <begin position="31"/>
        <end position="49"/>
    </location>
</feature>
<dbReference type="STRING" id="1798474.A2118_03595"/>
<feature type="transmembrane region" description="Helical" evidence="1">
    <location>
        <begin position="108"/>
        <end position="126"/>
    </location>
</feature>
<feature type="transmembrane region" description="Helical" evidence="1">
    <location>
        <begin position="55"/>
        <end position="73"/>
    </location>
</feature>
<accession>A0A1F6BW30</accession>
<keyword evidence="1" id="KW-0812">Transmembrane</keyword>
<dbReference type="EMBL" id="MFKN01000010">
    <property type="protein sequence ID" value="OGG41130.1"/>
    <property type="molecule type" value="Genomic_DNA"/>
</dbReference>
<dbReference type="AlphaFoldDB" id="A0A1F6BW30"/>
<evidence type="ECO:0000256" key="1">
    <source>
        <dbReference type="SAM" id="Phobius"/>
    </source>
</evidence>
<keyword evidence="1" id="KW-1133">Transmembrane helix</keyword>
<name>A0A1F6BW30_9BACT</name>
<dbReference type="Proteomes" id="UP000179014">
    <property type="component" value="Unassembled WGS sequence"/>
</dbReference>
<evidence type="ECO:0000313" key="2">
    <source>
        <dbReference type="EMBL" id="OGG41130.1"/>
    </source>
</evidence>
<protein>
    <submittedName>
        <fullName evidence="2">Uncharacterized protein</fullName>
    </submittedName>
</protein>
<organism evidence="2 3">
    <name type="scientific">Candidatus Kaiserbacteria bacterium GWA2_50_9</name>
    <dbReference type="NCBI Taxonomy" id="1798474"/>
    <lineage>
        <taxon>Bacteria</taxon>
        <taxon>Candidatus Kaiseribacteriota</taxon>
    </lineage>
</organism>
<keyword evidence="1" id="KW-0472">Membrane</keyword>
<feature type="transmembrane region" description="Helical" evidence="1">
    <location>
        <begin position="85"/>
        <end position="102"/>
    </location>
</feature>
<comment type="caution">
    <text evidence="2">The sequence shown here is derived from an EMBL/GenBank/DDBJ whole genome shotgun (WGS) entry which is preliminary data.</text>
</comment>
<sequence length="149" mass="16561">MLLILTIISILVITLVAWFANRLLPFTICPICAGSLFTWVGLLGLYFTGYPIDPVLPAVLMGGSVVGIMYQVDKKLSDRSAGARLFFKVFFMPTGIIAAYSILKEWWIVSGLALIVLLFVSLLFLFTRGTVGVRERATDEIEEKFENCC</sequence>
<feature type="transmembrane region" description="Helical" evidence="1">
    <location>
        <begin position="6"/>
        <end position="24"/>
    </location>
</feature>
<reference evidence="2 3" key="1">
    <citation type="journal article" date="2016" name="Nat. Commun.">
        <title>Thousands of microbial genomes shed light on interconnected biogeochemical processes in an aquifer system.</title>
        <authorList>
            <person name="Anantharaman K."/>
            <person name="Brown C.T."/>
            <person name="Hug L.A."/>
            <person name="Sharon I."/>
            <person name="Castelle C.J."/>
            <person name="Probst A.J."/>
            <person name="Thomas B.C."/>
            <person name="Singh A."/>
            <person name="Wilkins M.J."/>
            <person name="Karaoz U."/>
            <person name="Brodie E.L."/>
            <person name="Williams K.H."/>
            <person name="Hubbard S.S."/>
            <person name="Banfield J.F."/>
        </authorList>
    </citation>
    <scope>NUCLEOTIDE SEQUENCE [LARGE SCALE GENOMIC DNA]</scope>
</reference>
<evidence type="ECO:0000313" key="3">
    <source>
        <dbReference type="Proteomes" id="UP000179014"/>
    </source>
</evidence>